<feature type="non-terminal residue" evidence="1">
    <location>
        <position position="1"/>
    </location>
</feature>
<evidence type="ECO:0000313" key="2">
    <source>
        <dbReference type="Proteomes" id="UP000028828"/>
    </source>
</evidence>
<sequence length="9" mass="854">VPGASSMCC</sequence>
<dbReference type="VEuPathDB" id="ToxoDB:TGP89_420990"/>
<protein>
    <submittedName>
        <fullName evidence="1">Uncharacterized protein</fullName>
    </submittedName>
</protein>
<dbReference type="EMBL" id="AEYI02002156">
    <property type="protein sequence ID" value="KFG29497.1"/>
    <property type="molecule type" value="Genomic_DNA"/>
</dbReference>
<proteinExistence type="predicted"/>
<organism evidence="1 2">
    <name type="scientific">Toxoplasma gondii p89</name>
    <dbReference type="NCBI Taxonomy" id="943119"/>
    <lineage>
        <taxon>Eukaryota</taxon>
        <taxon>Sar</taxon>
        <taxon>Alveolata</taxon>
        <taxon>Apicomplexa</taxon>
        <taxon>Conoidasida</taxon>
        <taxon>Coccidia</taxon>
        <taxon>Eucoccidiorida</taxon>
        <taxon>Eimeriorina</taxon>
        <taxon>Sarcocystidae</taxon>
        <taxon>Toxoplasma</taxon>
    </lineage>
</organism>
<comment type="caution">
    <text evidence="1">The sequence shown here is derived from an EMBL/GenBank/DDBJ whole genome shotgun (WGS) entry which is preliminary data.</text>
</comment>
<accession>A0A086JBH9</accession>
<reference evidence="1 2" key="1">
    <citation type="submission" date="2014-03" db="EMBL/GenBank/DDBJ databases">
        <authorList>
            <person name="Sibley D."/>
            <person name="Venepally P."/>
            <person name="Karamycheva S."/>
            <person name="Hadjithomas M."/>
            <person name="Khan A."/>
            <person name="Brunk B."/>
            <person name="Roos D."/>
            <person name="Caler E."/>
            <person name="Lorenzi H."/>
        </authorList>
    </citation>
    <scope>NUCLEOTIDE SEQUENCE [LARGE SCALE GENOMIC DNA]</scope>
    <source>
        <strain evidence="2">p89</strain>
    </source>
</reference>
<gene>
    <name evidence="1" type="ORF">TGP89_420990</name>
</gene>
<evidence type="ECO:0000313" key="1">
    <source>
        <dbReference type="EMBL" id="KFG29497.1"/>
    </source>
</evidence>
<dbReference type="Proteomes" id="UP000028828">
    <property type="component" value="Unassembled WGS sequence"/>
</dbReference>
<name>A0A086JBH9_TOXGO</name>